<dbReference type="KEGG" id="tjr:TherJR_0588"/>
<dbReference type="AlphaFoldDB" id="D5XBR3"/>
<organism evidence="3 4">
    <name type="scientific">Thermincola potens (strain JR)</name>
    <dbReference type="NCBI Taxonomy" id="635013"/>
    <lineage>
        <taxon>Bacteria</taxon>
        <taxon>Bacillati</taxon>
        <taxon>Bacillota</taxon>
        <taxon>Clostridia</taxon>
        <taxon>Eubacteriales</taxon>
        <taxon>Thermincolaceae</taxon>
        <taxon>Thermincola</taxon>
    </lineage>
</organism>
<feature type="domain" description="Dynamin N-terminal" evidence="2">
    <location>
        <begin position="48"/>
        <end position="205"/>
    </location>
</feature>
<sequence>MLADYNKLRQAINESFEKINRAAQGINDEILSQNILNQEKLNQNIFNLVVLGQFKRGKTTFINSLLGAEVLPTAVVPLTSIVTVISYGETLKITVVFKDGSTQDIRLEQLPEYITEAQNPNNIKNVKEVRILYPSPYLKDGVRLIDTPGVGSIYRNNTDETYNYIPKVDAAIFLLSVDPPISQAEVEFLDDIKKYAAKIFFILNKIDYLTPKERTESLEFSKQVLESKVGLANVRIFPLSAKLALEGKLAGDEEKIKSSYLPFFEAALSDFLLQEKGKTILLTAINNAVQQGKQLLALIGLEKKALGLTVQELSEKIEEFNRQMEVIAQEQTDAGYILKGEMGKLVESLDKNLADFRETQVTRLYNVMRQYIQNNSGLSNRELKEAVDKHLASLVEDAFEQWRPVQTQLISESFEKMVTRFTVKANQIIQHIGEISRNIFDIEVEAFSKIEKLTDESDFYYMLEDDDTMFMIDPSRLSYLLPGFVFRNLIIRDLRKKIWDQLDRNCGRIRYDFVQRIDKSQRAFISQLNEKIQGLLDGVRKAVNRALEKKQISDKEVEMNVKKLNKNELILSEVLADLERLKKELSY</sequence>
<dbReference type="PANTHER" id="PTHR43681">
    <property type="entry name" value="TRANSMEMBRANE GTPASE FZO"/>
    <property type="match status" value="1"/>
</dbReference>
<dbReference type="InterPro" id="IPR045063">
    <property type="entry name" value="Dynamin_N"/>
</dbReference>
<feature type="coiled-coil region" evidence="1">
    <location>
        <begin position="303"/>
        <end position="330"/>
    </location>
</feature>
<dbReference type="InterPro" id="IPR051943">
    <property type="entry name" value="TRAFAC_Dynamin-like_GTPase"/>
</dbReference>
<dbReference type="OrthoDB" id="9802035at2"/>
<proteinExistence type="predicted"/>
<evidence type="ECO:0000256" key="1">
    <source>
        <dbReference type="SAM" id="Coils"/>
    </source>
</evidence>
<dbReference type="Gene3D" id="3.40.50.300">
    <property type="entry name" value="P-loop containing nucleotide triphosphate hydrolases"/>
    <property type="match status" value="1"/>
</dbReference>
<dbReference type="EMBL" id="CP002028">
    <property type="protein sequence ID" value="ADG81461.1"/>
    <property type="molecule type" value="Genomic_DNA"/>
</dbReference>
<dbReference type="eggNOG" id="COG0699">
    <property type="taxonomic scope" value="Bacteria"/>
</dbReference>
<dbReference type="InterPro" id="IPR027417">
    <property type="entry name" value="P-loop_NTPase"/>
</dbReference>
<dbReference type="RefSeq" id="WP_013119482.1">
    <property type="nucleotide sequence ID" value="NC_014152.1"/>
</dbReference>
<dbReference type="Pfam" id="PF00350">
    <property type="entry name" value="Dynamin_N"/>
    <property type="match status" value="1"/>
</dbReference>
<protein>
    <submittedName>
        <fullName evidence="3">Dynamin family protein</fullName>
    </submittedName>
</protein>
<gene>
    <name evidence="3" type="ordered locus">TherJR_0588</name>
</gene>
<dbReference type="STRING" id="635013.TherJR_0588"/>
<keyword evidence="1" id="KW-0175">Coiled coil</keyword>
<reference evidence="3 4" key="1">
    <citation type="submission" date="2010-05" db="EMBL/GenBank/DDBJ databases">
        <title>Complete sequence of Thermincola sp. JR.</title>
        <authorList>
            <consortium name="US DOE Joint Genome Institute"/>
            <person name="Lucas S."/>
            <person name="Copeland A."/>
            <person name="Lapidus A."/>
            <person name="Cheng J.-F."/>
            <person name="Bruce D."/>
            <person name="Goodwin L."/>
            <person name="Pitluck S."/>
            <person name="Chertkov O."/>
            <person name="Detter J.C."/>
            <person name="Han C."/>
            <person name="Tapia R."/>
            <person name="Land M."/>
            <person name="Hauser L."/>
            <person name="Kyrpides N."/>
            <person name="Mikhailova N."/>
            <person name="Hazen T.C."/>
            <person name="Woyke T."/>
        </authorList>
    </citation>
    <scope>NUCLEOTIDE SEQUENCE [LARGE SCALE GENOMIC DNA]</scope>
    <source>
        <strain evidence="3 4">JR</strain>
    </source>
</reference>
<accession>D5XBR3</accession>
<dbReference type="SUPFAM" id="SSF52540">
    <property type="entry name" value="P-loop containing nucleoside triphosphate hydrolases"/>
    <property type="match status" value="1"/>
</dbReference>
<evidence type="ECO:0000313" key="3">
    <source>
        <dbReference type="EMBL" id="ADG81461.1"/>
    </source>
</evidence>
<dbReference type="PANTHER" id="PTHR43681:SF1">
    <property type="entry name" value="SARCALUMENIN"/>
    <property type="match status" value="1"/>
</dbReference>
<name>D5XBR3_THEPJ</name>
<dbReference type="HOGENOM" id="CLU_025855_0_0_9"/>
<dbReference type="Proteomes" id="UP000002377">
    <property type="component" value="Chromosome"/>
</dbReference>
<dbReference type="CDD" id="cd09912">
    <property type="entry name" value="DLP_2"/>
    <property type="match status" value="1"/>
</dbReference>
<evidence type="ECO:0000259" key="2">
    <source>
        <dbReference type="Pfam" id="PF00350"/>
    </source>
</evidence>
<evidence type="ECO:0000313" key="4">
    <source>
        <dbReference type="Proteomes" id="UP000002377"/>
    </source>
</evidence>
<keyword evidence="4" id="KW-1185">Reference proteome</keyword>